<dbReference type="Gene3D" id="3.20.20.70">
    <property type="entry name" value="Aldolase class I"/>
    <property type="match status" value="1"/>
</dbReference>
<comment type="similarity">
    <text evidence="6">Belongs to the radical SAM superfamily. Anaerobic sulfatase-maturating enzyme family.</text>
</comment>
<dbReference type="SFLD" id="SFLDG01386">
    <property type="entry name" value="main_SPASM_domain-containing"/>
    <property type="match status" value="1"/>
</dbReference>
<dbReference type="Pfam" id="PF04055">
    <property type="entry name" value="Radical_SAM"/>
    <property type="match status" value="1"/>
</dbReference>
<evidence type="ECO:0000313" key="9">
    <source>
        <dbReference type="Proteomes" id="UP000824193"/>
    </source>
</evidence>
<name>A0A9D1V622_9FIRM</name>
<dbReference type="CDD" id="cd01335">
    <property type="entry name" value="Radical_SAM"/>
    <property type="match status" value="1"/>
</dbReference>
<evidence type="ECO:0000256" key="4">
    <source>
        <dbReference type="ARBA" id="ARBA00023004"/>
    </source>
</evidence>
<keyword evidence="5" id="KW-0411">Iron-sulfur</keyword>
<dbReference type="Pfam" id="PF13186">
    <property type="entry name" value="SPASM"/>
    <property type="match status" value="1"/>
</dbReference>
<dbReference type="SFLD" id="SFLDG01067">
    <property type="entry name" value="SPASM/twitch_domain_containing"/>
    <property type="match status" value="1"/>
</dbReference>
<dbReference type="AlphaFoldDB" id="A0A9D1V622"/>
<dbReference type="NCBIfam" id="NF010321">
    <property type="entry name" value="PRK13758.1"/>
    <property type="match status" value="1"/>
</dbReference>
<gene>
    <name evidence="8" type="ORF">H9865_11855</name>
</gene>
<dbReference type="PANTHER" id="PTHR43273:SF3">
    <property type="entry name" value="ANAEROBIC SULFATASE-MATURATING ENZYME HOMOLOG ASLB-RELATED"/>
    <property type="match status" value="1"/>
</dbReference>
<dbReference type="InterPro" id="IPR023885">
    <property type="entry name" value="4Fe4S-binding_SPASM_dom"/>
</dbReference>
<dbReference type="InterPro" id="IPR023867">
    <property type="entry name" value="Sulphatase_maturase_rSAM"/>
</dbReference>
<dbReference type="Proteomes" id="UP000824193">
    <property type="component" value="Unassembled WGS sequence"/>
</dbReference>
<dbReference type="SUPFAM" id="SSF102114">
    <property type="entry name" value="Radical SAM enzymes"/>
    <property type="match status" value="1"/>
</dbReference>
<dbReference type="PANTHER" id="PTHR43273">
    <property type="entry name" value="ANAEROBIC SULFATASE-MATURATING ENZYME HOMOLOG ASLB-RELATED"/>
    <property type="match status" value="1"/>
</dbReference>
<evidence type="ECO:0000256" key="6">
    <source>
        <dbReference type="ARBA" id="ARBA00023601"/>
    </source>
</evidence>
<keyword evidence="3" id="KW-0479">Metal-binding</keyword>
<dbReference type="SFLD" id="SFLDS00029">
    <property type="entry name" value="Radical_SAM"/>
    <property type="match status" value="1"/>
</dbReference>
<dbReference type="EMBL" id="DXFW01000040">
    <property type="protein sequence ID" value="HIX06771.1"/>
    <property type="molecule type" value="Genomic_DNA"/>
</dbReference>
<evidence type="ECO:0000256" key="3">
    <source>
        <dbReference type="ARBA" id="ARBA00022723"/>
    </source>
</evidence>
<dbReference type="GO" id="GO:0051536">
    <property type="term" value="F:iron-sulfur cluster binding"/>
    <property type="evidence" value="ECO:0007669"/>
    <property type="project" value="UniProtKB-KW"/>
</dbReference>
<evidence type="ECO:0000313" key="8">
    <source>
        <dbReference type="EMBL" id="HIX06771.1"/>
    </source>
</evidence>
<evidence type="ECO:0000256" key="5">
    <source>
        <dbReference type="ARBA" id="ARBA00023014"/>
    </source>
</evidence>
<dbReference type="NCBIfam" id="TIGR03942">
    <property type="entry name" value="sulfatase_rSAM"/>
    <property type="match status" value="1"/>
</dbReference>
<protein>
    <submittedName>
        <fullName evidence="8">Anaerobic sulfatase maturase</fullName>
    </submittedName>
</protein>
<accession>A0A9D1V622</accession>
<keyword evidence="2" id="KW-0949">S-adenosyl-L-methionine</keyword>
<dbReference type="SFLD" id="SFLDG01072">
    <property type="entry name" value="dehydrogenase_like"/>
    <property type="match status" value="1"/>
</dbReference>
<keyword evidence="4" id="KW-0408">Iron</keyword>
<dbReference type="GO" id="GO:0016491">
    <property type="term" value="F:oxidoreductase activity"/>
    <property type="evidence" value="ECO:0007669"/>
    <property type="project" value="InterPro"/>
</dbReference>
<dbReference type="NCBIfam" id="TIGR04085">
    <property type="entry name" value="rSAM_more_4Fe4S"/>
    <property type="match status" value="1"/>
</dbReference>
<feature type="domain" description="Radical SAM core" evidence="7">
    <location>
        <begin position="1"/>
        <end position="227"/>
    </location>
</feature>
<evidence type="ECO:0000259" key="7">
    <source>
        <dbReference type="PROSITE" id="PS51918"/>
    </source>
</evidence>
<evidence type="ECO:0000256" key="2">
    <source>
        <dbReference type="ARBA" id="ARBA00022691"/>
    </source>
</evidence>
<proteinExistence type="inferred from homology"/>
<comment type="caution">
    <text evidence="8">The sequence shown here is derived from an EMBL/GenBank/DDBJ whole genome shotgun (WGS) entry which is preliminary data.</text>
</comment>
<dbReference type="SFLD" id="SFLDG01384">
    <property type="entry name" value="thioether_bond_formation_requi"/>
    <property type="match status" value="1"/>
</dbReference>
<dbReference type="InterPro" id="IPR058240">
    <property type="entry name" value="rSAM_sf"/>
</dbReference>
<dbReference type="InterPro" id="IPR007197">
    <property type="entry name" value="rSAM"/>
</dbReference>
<evidence type="ECO:0000256" key="1">
    <source>
        <dbReference type="ARBA" id="ARBA00001966"/>
    </source>
</evidence>
<dbReference type="InterPro" id="IPR034485">
    <property type="entry name" value="Anaerobic_Cys-type_sulfatase-m"/>
</dbReference>
<sequence length="373" mass="42727">MPPVNVLIKPASSACNMACTYCFYRDVACHRQENFQGMLSLELMEKVIAGAMEFAEGSCSFLFQGGEPTLAGLDFYRSVVALVQKHSKTNVAVSYAIQTNAYHLDEAWCEFFRDNKFLVGVSLDGPADLHNLNRPDQTGRNTFNDVMRSIELLRLFKVDFNILCVLTGKNARSVERIYRFYRKHGFNHIQFIPCLEPLDQQRGTEKYHLSVDEYGTFLVRLFDLWYRDLQEGYYTSVRHLDNWLSILMGGRPESCGMMGHCSIQFVVEGDGGVYPCDFYVLDELRLGTVGIDRFENMAHSPIAQEFLHSSFSVPEECRQCHYYPLCRNGCRRDRMVSSTGIPVQTYYCPALKHFFSSRLAQLQQAAAILARWC</sequence>
<comment type="cofactor">
    <cofactor evidence="1">
        <name>[4Fe-4S] cluster</name>
        <dbReference type="ChEBI" id="CHEBI:49883"/>
    </cofactor>
</comment>
<dbReference type="PROSITE" id="PS51918">
    <property type="entry name" value="RADICAL_SAM"/>
    <property type="match status" value="1"/>
</dbReference>
<reference evidence="8" key="1">
    <citation type="journal article" date="2021" name="PeerJ">
        <title>Extensive microbial diversity within the chicken gut microbiome revealed by metagenomics and culture.</title>
        <authorList>
            <person name="Gilroy R."/>
            <person name="Ravi A."/>
            <person name="Getino M."/>
            <person name="Pursley I."/>
            <person name="Horton D.L."/>
            <person name="Alikhan N.F."/>
            <person name="Baker D."/>
            <person name="Gharbi K."/>
            <person name="Hall N."/>
            <person name="Watson M."/>
            <person name="Adriaenssens E.M."/>
            <person name="Foster-Nyarko E."/>
            <person name="Jarju S."/>
            <person name="Secka A."/>
            <person name="Antonio M."/>
            <person name="Oren A."/>
            <person name="Chaudhuri R.R."/>
            <person name="La Ragione R."/>
            <person name="Hildebrand F."/>
            <person name="Pallen M.J."/>
        </authorList>
    </citation>
    <scope>NUCLEOTIDE SEQUENCE</scope>
    <source>
        <strain evidence="8">2239</strain>
    </source>
</reference>
<reference evidence="8" key="2">
    <citation type="submission" date="2021-04" db="EMBL/GenBank/DDBJ databases">
        <authorList>
            <person name="Gilroy R."/>
        </authorList>
    </citation>
    <scope>NUCLEOTIDE SEQUENCE</scope>
    <source>
        <strain evidence="8">2239</strain>
    </source>
</reference>
<organism evidence="8 9">
    <name type="scientific">Candidatus Allofournierella pullicola</name>
    <dbReference type="NCBI Taxonomy" id="2838596"/>
    <lineage>
        <taxon>Bacteria</taxon>
        <taxon>Bacillati</taxon>
        <taxon>Bacillota</taxon>
        <taxon>Clostridia</taxon>
        <taxon>Eubacteriales</taxon>
        <taxon>Oscillospiraceae</taxon>
        <taxon>Allofournierella</taxon>
    </lineage>
</organism>
<dbReference type="SFLD" id="SFLDF00289">
    <property type="entry name" value="anaerobic_Cys-type_sulfatase-m"/>
    <property type="match status" value="1"/>
</dbReference>
<dbReference type="InterPro" id="IPR013785">
    <property type="entry name" value="Aldolase_TIM"/>
</dbReference>
<dbReference type="GO" id="GO:0046872">
    <property type="term" value="F:metal ion binding"/>
    <property type="evidence" value="ECO:0007669"/>
    <property type="project" value="UniProtKB-KW"/>
</dbReference>